<name>A0A0A9VWD5_ARUDO</name>
<proteinExistence type="predicted"/>
<reference evidence="1" key="1">
    <citation type="submission" date="2014-09" db="EMBL/GenBank/DDBJ databases">
        <authorList>
            <person name="Magalhaes I.L.F."/>
            <person name="Oliveira U."/>
            <person name="Santos F.R."/>
            <person name="Vidigal T.H.D.A."/>
            <person name="Brescovit A.D."/>
            <person name="Santos A.J."/>
        </authorList>
    </citation>
    <scope>NUCLEOTIDE SEQUENCE</scope>
    <source>
        <tissue evidence="1">Shoot tissue taken approximately 20 cm above the soil surface</tissue>
    </source>
</reference>
<accession>A0A0A9VWD5</accession>
<evidence type="ECO:0000313" key="1">
    <source>
        <dbReference type="EMBL" id="JAD86671.1"/>
    </source>
</evidence>
<dbReference type="EMBL" id="GBRH01211224">
    <property type="protein sequence ID" value="JAD86671.1"/>
    <property type="molecule type" value="Transcribed_RNA"/>
</dbReference>
<sequence>MGHIHIIYTGNVCMFGTKARLFSRKGILLLSIAAFKLISL</sequence>
<protein>
    <submittedName>
        <fullName evidence="1">Uncharacterized protein</fullName>
    </submittedName>
</protein>
<dbReference type="AlphaFoldDB" id="A0A0A9VWD5"/>
<organism evidence="1">
    <name type="scientific">Arundo donax</name>
    <name type="common">Giant reed</name>
    <name type="synonym">Donax arundinaceus</name>
    <dbReference type="NCBI Taxonomy" id="35708"/>
    <lineage>
        <taxon>Eukaryota</taxon>
        <taxon>Viridiplantae</taxon>
        <taxon>Streptophyta</taxon>
        <taxon>Embryophyta</taxon>
        <taxon>Tracheophyta</taxon>
        <taxon>Spermatophyta</taxon>
        <taxon>Magnoliopsida</taxon>
        <taxon>Liliopsida</taxon>
        <taxon>Poales</taxon>
        <taxon>Poaceae</taxon>
        <taxon>PACMAD clade</taxon>
        <taxon>Arundinoideae</taxon>
        <taxon>Arundineae</taxon>
        <taxon>Arundo</taxon>
    </lineage>
</organism>
<reference evidence="1" key="2">
    <citation type="journal article" date="2015" name="Data Brief">
        <title>Shoot transcriptome of the giant reed, Arundo donax.</title>
        <authorList>
            <person name="Barrero R.A."/>
            <person name="Guerrero F.D."/>
            <person name="Moolhuijzen P."/>
            <person name="Goolsby J.A."/>
            <person name="Tidwell J."/>
            <person name="Bellgard S.E."/>
            <person name="Bellgard M.I."/>
        </authorList>
    </citation>
    <scope>NUCLEOTIDE SEQUENCE</scope>
    <source>
        <tissue evidence="1">Shoot tissue taken approximately 20 cm above the soil surface</tissue>
    </source>
</reference>